<evidence type="ECO:0000256" key="4">
    <source>
        <dbReference type="ARBA" id="ARBA00023125"/>
    </source>
</evidence>
<organism evidence="7 8">
    <name type="scientific">Saccharopolyspora taberi</name>
    <dbReference type="NCBI Taxonomy" id="60895"/>
    <lineage>
        <taxon>Bacteria</taxon>
        <taxon>Bacillati</taxon>
        <taxon>Actinomycetota</taxon>
        <taxon>Actinomycetes</taxon>
        <taxon>Pseudonocardiales</taxon>
        <taxon>Pseudonocardiaceae</taxon>
        <taxon>Saccharopolyspora</taxon>
    </lineage>
</organism>
<name>A0ABN3VIB5_9PSEU</name>
<evidence type="ECO:0000256" key="1">
    <source>
        <dbReference type="ARBA" id="ARBA00005384"/>
    </source>
</evidence>
<gene>
    <name evidence="7" type="ORF">GCM10010470_49140</name>
</gene>
<dbReference type="InterPro" id="IPR015424">
    <property type="entry name" value="PyrdxlP-dep_Trfase"/>
</dbReference>
<evidence type="ECO:0000256" key="2">
    <source>
        <dbReference type="ARBA" id="ARBA00022898"/>
    </source>
</evidence>
<dbReference type="Pfam" id="PF00155">
    <property type="entry name" value="Aminotran_1_2"/>
    <property type="match status" value="1"/>
</dbReference>
<evidence type="ECO:0000259" key="6">
    <source>
        <dbReference type="PROSITE" id="PS50949"/>
    </source>
</evidence>
<keyword evidence="3" id="KW-0805">Transcription regulation</keyword>
<reference evidence="7 8" key="1">
    <citation type="journal article" date="2019" name="Int. J. Syst. Evol. Microbiol.">
        <title>The Global Catalogue of Microorganisms (GCM) 10K type strain sequencing project: providing services to taxonomists for standard genome sequencing and annotation.</title>
        <authorList>
            <consortium name="The Broad Institute Genomics Platform"/>
            <consortium name="The Broad Institute Genome Sequencing Center for Infectious Disease"/>
            <person name="Wu L."/>
            <person name="Ma J."/>
        </authorList>
    </citation>
    <scope>NUCLEOTIDE SEQUENCE [LARGE SCALE GENOMIC DNA]</scope>
    <source>
        <strain evidence="7 8">JCM 9383</strain>
    </source>
</reference>
<dbReference type="GO" id="GO:0008483">
    <property type="term" value="F:transaminase activity"/>
    <property type="evidence" value="ECO:0007669"/>
    <property type="project" value="UniProtKB-KW"/>
</dbReference>
<evidence type="ECO:0000256" key="3">
    <source>
        <dbReference type="ARBA" id="ARBA00023015"/>
    </source>
</evidence>
<dbReference type="Gene3D" id="3.90.1150.10">
    <property type="entry name" value="Aspartate Aminotransferase, domain 1"/>
    <property type="match status" value="1"/>
</dbReference>
<keyword evidence="2" id="KW-0663">Pyridoxal phosphate</keyword>
<dbReference type="PROSITE" id="PS50949">
    <property type="entry name" value="HTH_GNTR"/>
    <property type="match status" value="1"/>
</dbReference>
<dbReference type="CDD" id="cd07377">
    <property type="entry name" value="WHTH_GntR"/>
    <property type="match status" value="1"/>
</dbReference>
<dbReference type="SMART" id="SM00345">
    <property type="entry name" value="HTH_GNTR"/>
    <property type="match status" value="1"/>
</dbReference>
<dbReference type="InterPro" id="IPR036390">
    <property type="entry name" value="WH_DNA-bd_sf"/>
</dbReference>
<dbReference type="PANTHER" id="PTHR46577:SF1">
    <property type="entry name" value="HTH-TYPE TRANSCRIPTIONAL REGULATORY PROTEIN GABR"/>
    <property type="match status" value="1"/>
</dbReference>
<dbReference type="InterPro" id="IPR004839">
    <property type="entry name" value="Aminotransferase_I/II_large"/>
</dbReference>
<dbReference type="SUPFAM" id="SSF53383">
    <property type="entry name" value="PLP-dependent transferases"/>
    <property type="match status" value="1"/>
</dbReference>
<dbReference type="RefSeq" id="WP_344683478.1">
    <property type="nucleotide sequence ID" value="NZ_BAAAUX010000019.1"/>
</dbReference>
<keyword evidence="7" id="KW-0032">Aminotransferase</keyword>
<dbReference type="InterPro" id="IPR015421">
    <property type="entry name" value="PyrdxlP-dep_Trfase_major"/>
</dbReference>
<protein>
    <submittedName>
        <fullName evidence="7">PLP-dependent aminotransferase family protein</fullName>
    </submittedName>
</protein>
<keyword evidence="7" id="KW-0808">Transferase</keyword>
<evidence type="ECO:0000256" key="5">
    <source>
        <dbReference type="ARBA" id="ARBA00023163"/>
    </source>
</evidence>
<dbReference type="CDD" id="cd00609">
    <property type="entry name" value="AAT_like"/>
    <property type="match status" value="1"/>
</dbReference>
<dbReference type="SUPFAM" id="SSF46785">
    <property type="entry name" value="Winged helix' DNA-binding domain"/>
    <property type="match status" value="1"/>
</dbReference>
<keyword evidence="8" id="KW-1185">Reference proteome</keyword>
<evidence type="ECO:0000313" key="8">
    <source>
        <dbReference type="Proteomes" id="UP001500979"/>
    </source>
</evidence>
<dbReference type="EMBL" id="BAAAUX010000019">
    <property type="protein sequence ID" value="GAA2808010.1"/>
    <property type="molecule type" value="Genomic_DNA"/>
</dbReference>
<dbReference type="Gene3D" id="1.10.10.10">
    <property type="entry name" value="Winged helix-like DNA-binding domain superfamily/Winged helix DNA-binding domain"/>
    <property type="match status" value="1"/>
</dbReference>
<dbReference type="Proteomes" id="UP001500979">
    <property type="component" value="Unassembled WGS sequence"/>
</dbReference>
<dbReference type="InterPro" id="IPR051446">
    <property type="entry name" value="HTH_trans_reg/aminotransferase"/>
</dbReference>
<dbReference type="Gene3D" id="3.40.640.10">
    <property type="entry name" value="Type I PLP-dependent aspartate aminotransferase-like (Major domain)"/>
    <property type="match status" value="1"/>
</dbReference>
<comment type="similarity">
    <text evidence="1">In the C-terminal section; belongs to the class-I pyridoxal-phosphate-dependent aminotransferase family.</text>
</comment>
<dbReference type="Pfam" id="PF00392">
    <property type="entry name" value="GntR"/>
    <property type="match status" value="1"/>
</dbReference>
<evidence type="ECO:0000313" key="7">
    <source>
        <dbReference type="EMBL" id="GAA2808010.1"/>
    </source>
</evidence>
<sequence>MPIADVDQFAVLIRDRLRAGRGPLGRRLAESLTELAESGVLAPGTRLPSERDLARALDCTRGAVAAAFNALCDAGVCERRHGSGTFLTGAEPRSAGGSGLARLLRPGAVLADLSTSVVPDPSHLVVPGIDPAELMRTPSRHGYDARGEPRLVALLRERTGADVLVTNGAQHALDLAVRCFARPGDAVLVEDPTYPGALAAIQRSGARAVPVATDRGGMVPEALSAAIARHRPAFAVTMAVHNPAGTAMPAERAGRLAAIARAEDVLVVEDRTLADLVHTGEPPGTIAAGHPHGTIRTHSLSKVLWGGLRVGWISAAAPLLARLTELRQDSDLAGSSPSQQLAAILLQHNEIQPWRAELARRRDHLAAALRAAVPEWTWELPPGGMSLWVRLPGTDTDRFAETAREHGVAVAPGSLFSADGRFRDHLRLSFALTPELLDRAVAGLTAAWQAATGGRDH</sequence>
<dbReference type="InterPro" id="IPR036388">
    <property type="entry name" value="WH-like_DNA-bd_sf"/>
</dbReference>
<keyword evidence="5" id="KW-0804">Transcription</keyword>
<dbReference type="InterPro" id="IPR015422">
    <property type="entry name" value="PyrdxlP-dep_Trfase_small"/>
</dbReference>
<accession>A0ABN3VIB5</accession>
<dbReference type="PANTHER" id="PTHR46577">
    <property type="entry name" value="HTH-TYPE TRANSCRIPTIONAL REGULATORY PROTEIN GABR"/>
    <property type="match status" value="1"/>
</dbReference>
<keyword evidence="4" id="KW-0238">DNA-binding</keyword>
<proteinExistence type="inferred from homology"/>
<comment type="caution">
    <text evidence="7">The sequence shown here is derived from an EMBL/GenBank/DDBJ whole genome shotgun (WGS) entry which is preliminary data.</text>
</comment>
<feature type="domain" description="HTH gntR-type" evidence="6">
    <location>
        <begin position="22"/>
        <end position="90"/>
    </location>
</feature>
<dbReference type="InterPro" id="IPR000524">
    <property type="entry name" value="Tscrpt_reg_HTH_GntR"/>
</dbReference>